<sequence length="547" mass="62748">METTTFSNESLINAATDRQEVGQTPWYYVLGTCVPLAILVLFWMRDHGTKLPYLNPKGRFEWSSDRVVREFVFNSYRMLYSSAKDFLGKPFRVLCDVGDVIILPPDVGQEIRNDKRFSFVQGLFEVRLRRGDNRGFDCSTRKRLLTYMTKDFQGQYAGFEAYKEACHPSERIQNVVKLRLTKTLGRISGILSQEVEESLQDTLGDSTEWHDTVAKHEILKIVSRMSSRIFVGKRLGRNEKWLSTIVGYVELSVHAMQNLRFWPKFLRGIVVYFLPGPTKLRAYIRDAETQVFAEIKHRQQEGDSVEEYNDAIEWFKEMAKGQKFNPAVAQLILAGVAIHTTADLVTQTLYDILQHPELIQPLREEAIQVIGEGGWKKTSLYNMKLMDSVLKESQRLKPNQIVGMARRATADVQLSDGTVISRGSATVVSAERMWDDKIYENPHVFDGYRFYRERGGPNDAVSQFVSTSVNHMGFGHGMHSCPGRFFAGNEAKVLLAHMLLKYDIKFVEGQKPKFAEFGFTRESDSDVKISVRRRKEEIDLSVRVEEE</sequence>
<feature type="transmembrane region" description="Helical" evidence="9">
    <location>
        <begin position="26"/>
        <end position="44"/>
    </location>
</feature>
<gene>
    <name evidence="10" type="ORF">CPAR01_13160</name>
</gene>
<dbReference type="InterPro" id="IPR002403">
    <property type="entry name" value="Cyt_P450_E_grp-IV"/>
</dbReference>
<keyword evidence="9" id="KW-1133">Transmembrane helix</keyword>
<dbReference type="PANTHER" id="PTHR46206">
    <property type="entry name" value="CYTOCHROME P450"/>
    <property type="match status" value="1"/>
</dbReference>
<evidence type="ECO:0000256" key="8">
    <source>
        <dbReference type="RuleBase" id="RU000461"/>
    </source>
</evidence>
<evidence type="ECO:0000256" key="4">
    <source>
        <dbReference type="ARBA" id="ARBA00022723"/>
    </source>
</evidence>
<dbReference type="PRINTS" id="PR00465">
    <property type="entry name" value="EP450IV"/>
</dbReference>
<dbReference type="CDD" id="cd11041">
    <property type="entry name" value="CYP503A1-like"/>
    <property type="match status" value="1"/>
</dbReference>
<protein>
    <submittedName>
        <fullName evidence="10">P450 monooxygenase</fullName>
    </submittedName>
</protein>
<evidence type="ECO:0000313" key="10">
    <source>
        <dbReference type="EMBL" id="KAK1526632.1"/>
    </source>
</evidence>
<evidence type="ECO:0000256" key="7">
    <source>
        <dbReference type="ARBA" id="ARBA00023033"/>
    </source>
</evidence>
<keyword evidence="7 8" id="KW-0503">Monooxygenase</keyword>
<evidence type="ECO:0000313" key="11">
    <source>
        <dbReference type="Proteomes" id="UP001241169"/>
    </source>
</evidence>
<comment type="cofactor">
    <cofactor evidence="1">
        <name>heme</name>
        <dbReference type="ChEBI" id="CHEBI:30413"/>
    </cofactor>
</comment>
<evidence type="ECO:0000256" key="2">
    <source>
        <dbReference type="ARBA" id="ARBA00010617"/>
    </source>
</evidence>
<accession>A0ABQ9S567</accession>
<dbReference type="Pfam" id="PF00067">
    <property type="entry name" value="p450"/>
    <property type="match status" value="1"/>
</dbReference>
<name>A0ABQ9S567_9PEZI</name>
<organism evidence="10 11">
    <name type="scientific">Colletotrichum paranaense</name>
    <dbReference type="NCBI Taxonomy" id="1914294"/>
    <lineage>
        <taxon>Eukaryota</taxon>
        <taxon>Fungi</taxon>
        <taxon>Dikarya</taxon>
        <taxon>Ascomycota</taxon>
        <taxon>Pezizomycotina</taxon>
        <taxon>Sordariomycetes</taxon>
        <taxon>Hypocreomycetidae</taxon>
        <taxon>Glomerellales</taxon>
        <taxon>Glomerellaceae</taxon>
        <taxon>Colletotrichum</taxon>
        <taxon>Colletotrichum acutatum species complex</taxon>
    </lineage>
</organism>
<keyword evidence="5 8" id="KW-0560">Oxidoreductase</keyword>
<keyword evidence="11" id="KW-1185">Reference proteome</keyword>
<dbReference type="InterPro" id="IPR017972">
    <property type="entry name" value="Cyt_P450_CS"/>
</dbReference>
<keyword evidence="9" id="KW-0812">Transmembrane</keyword>
<dbReference type="PROSITE" id="PS00086">
    <property type="entry name" value="CYTOCHROME_P450"/>
    <property type="match status" value="1"/>
</dbReference>
<evidence type="ECO:0000256" key="5">
    <source>
        <dbReference type="ARBA" id="ARBA00023002"/>
    </source>
</evidence>
<comment type="similarity">
    <text evidence="2 8">Belongs to the cytochrome P450 family.</text>
</comment>
<dbReference type="Proteomes" id="UP001241169">
    <property type="component" value="Unassembled WGS sequence"/>
</dbReference>
<dbReference type="SUPFAM" id="SSF48264">
    <property type="entry name" value="Cytochrome P450"/>
    <property type="match status" value="1"/>
</dbReference>
<dbReference type="EMBL" id="MOPA01000012">
    <property type="protein sequence ID" value="KAK1526632.1"/>
    <property type="molecule type" value="Genomic_DNA"/>
</dbReference>
<dbReference type="GO" id="GO:0004497">
    <property type="term" value="F:monooxygenase activity"/>
    <property type="evidence" value="ECO:0007669"/>
    <property type="project" value="UniProtKB-KW"/>
</dbReference>
<evidence type="ECO:0000256" key="1">
    <source>
        <dbReference type="ARBA" id="ARBA00001971"/>
    </source>
</evidence>
<evidence type="ECO:0000256" key="3">
    <source>
        <dbReference type="ARBA" id="ARBA00022617"/>
    </source>
</evidence>
<dbReference type="Gene3D" id="1.10.630.10">
    <property type="entry name" value="Cytochrome P450"/>
    <property type="match status" value="1"/>
</dbReference>
<dbReference type="RefSeq" id="XP_060343807.1">
    <property type="nucleotide sequence ID" value="XM_060497414.1"/>
</dbReference>
<keyword evidence="4 8" id="KW-0479">Metal-binding</keyword>
<keyword evidence="6 8" id="KW-0408">Iron</keyword>
<keyword evidence="3 8" id="KW-0349">Heme</keyword>
<dbReference type="PANTHER" id="PTHR46206:SF2">
    <property type="entry name" value="CYTOCHROME P450 MONOOXYGENASE AUSG-RELATED"/>
    <property type="match status" value="1"/>
</dbReference>
<evidence type="ECO:0000256" key="6">
    <source>
        <dbReference type="ARBA" id="ARBA00023004"/>
    </source>
</evidence>
<dbReference type="GeneID" id="85381313"/>
<proteinExistence type="inferred from homology"/>
<dbReference type="InterPro" id="IPR001128">
    <property type="entry name" value="Cyt_P450"/>
</dbReference>
<comment type="caution">
    <text evidence="10">The sequence shown here is derived from an EMBL/GenBank/DDBJ whole genome shotgun (WGS) entry which is preliminary data.</text>
</comment>
<evidence type="ECO:0000256" key="9">
    <source>
        <dbReference type="SAM" id="Phobius"/>
    </source>
</evidence>
<keyword evidence="9" id="KW-0472">Membrane</keyword>
<reference evidence="10 11" key="1">
    <citation type="submission" date="2016-10" db="EMBL/GenBank/DDBJ databases">
        <title>The genome sequence of Colletotrichum fioriniae PJ7.</title>
        <authorList>
            <person name="Baroncelli R."/>
        </authorList>
    </citation>
    <scope>NUCLEOTIDE SEQUENCE [LARGE SCALE GENOMIC DNA]</scope>
    <source>
        <strain evidence="10 11">IMI 384185</strain>
    </source>
</reference>
<dbReference type="InterPro" id="IPR036396">
    <property type="entry name" value="Cyt_P450_sf"/>
</dbReference>